<keyword evidence="1 8" id="KW-0808">Transferase</keyword>
<evidence type="ECO:0000256" key="1">
    <source>
        <dbReference type="ARBA" id="ARBA00022679"/>
    </source>
</evidence>
<gene>
    <name evidence="9" type="ORF">HannXRQ_Chr17g0553611</name>
    <name evidence="8" type="ORF">HanXRQr2_Chr17g0807181</name>
</gene>
<feature type="transmembrane region" description="Helical" evidence="7">
    <location>
        <begin position="12"/>
        <end position="39"/>
    </location>
</feature>
<evidence type="ECO:0000256" key="4">
    <source>
        <dbReference type="ARBA" id="ARBA00023098"/>
    </source>
</evidence>
<evidence type="ECO:0000313" key="9">
    <source>
        <dbReference type="EMBL" id="OTF86697.1"/>
    </source>
</evidence>
<name>A0A251RQW9_HELAN</name>
<feature type="transmembrane region" description="Helical" evidence="7">
    <location>
        <begin position="70"/>
        <end position="91"/>
    </location>
</feature>
<dbReference type="EMBL" id="MNCJ02000332">
    <property type="protein sequence ID" value="KAF5755819.1"/>
    <property type="molecule type" value="Genomic_DNA"/>
</dbReference>
<proteinExistence type="predicted"/>
<dbReference type="PANTHER" id="PTHR23063">
    <property type="entry name" value="PHOSPHOLIPID ACYLTRANSFERASE"/>
    <property type="match status" value="1"/>
</dbReference>
<evidence type="ECO:0000256" key="6">
    <source>
        <dbReference type="ARBA" id="ARBA00023315"/>
    </source>
</evidence>
<dbReference type="GO" id="GO:0047159">
    <property type="term" value="F:plasmalogen synthase activity"/>
    <property type="evidence" value="ECO:0007669"/>
    <property type="project" value="UniProtKB-EC"/>
</dbReference>
<dbReference type="Proteomes" id="UP000215914">
    <property type="component" value="Chromosome 17"/>
</dbReference>
<dbReference type="Gramene" id="mRNA:HanXRQr2_Chr17g0807181">
    <property type="protein sequence ID" value="mRNA:HanXRQr2_Chr17g0807181"/>
    <property type="gene ID" value="HanXRQr2_Chr17g0807181"/>
</dbReference>
<evidence type="ECO:0000313" key="8">
    <source>
        <dbReference type="EMBL" id="KAF5755819.1"/>
    </source>
</evidence>
<reference evidence="9" key="2">
    <citation type="submission" date="2017-02" db="EMBL/GenBank/DDBJ databases">
        <title>Sunflower complete genome.</title>
        <authorList>
            <person name="Langlade N."/>
            <person name="Munos S."/>
        </authorList>
    </citation>
    <scope>NUCLEOTIDE SEQUENCE [LARGE SCALE GENOMIC DNA]</scope>
    <source>
        <tissue evidence="9">Leaves</tissue>
    </source>
</reference>
<evidence type="ECO:0000256" key="3">
    <source>
        <dbReference type="ARBA" id="ARBA00022989"/>
    </source>
</evidence>
<keyword evidence="10" id="KW-1185">Reference proteome</keyword>
<dbReference type="STRING" id="4232.A0A251RQW9"/>
<reference evidence="8" key="3">
    <citation type="submission" date="2020-06" db="EMBL/GenBank/DDBJ databases">
        <title>Helianthus annuus Genome sequencing and assembly Release 2.</title>
        <authorList>
            <person name="Gouzy J."/>
            <person name="Langlade N."/>
            <person name="Munos S."/>
        </authorList>
    </citation>
    <scope>NUCLEOTIDE SEQUENCE</scope>
    <source>
        <tissue evidence="8">Leaves</tissue>
    </source>
</reference>
<evidence type="ECO:0000256" key="7">
    <source>
        <dbReference type="SAM" id="Phobius"/>
    </source>
</evidence>
<evidence type="ECO:0000256" key="5">
    <source>
        <dbReference type="ARBA" id="ARBA00023136"/>
    </source>
</evidence>
<reference evidence="8 10" key="1">
    <citation type="journal article" date="2017" name="Nature">
        <title>The sunflower genome provides insights into oil metabolism, flowering and Asterid evolution.</title>
        <authorList>
            <person name="Badouin H."/>
            <person name="Gouzy J."/>
            <person name="Grassa C.J."/>
            <person name="Murat F."/>
            <person name="Staton S.E."/>
            <person name="Cottret L."/>
            <person name="Lelandais-Briere C."/>
            <person name="Owens G.L."/>
            <person name="Carrere S."/>
            <person name="Mayjonade B."/>
            <person name="Legrand L."/>
            <person name="Gill N."/>
            <person name="Kane N.C."/>
            <person name="Bowers J.E."/>
            <person name="Hubner S."/>
            <person name="Bellec A."/>
            <person name="Berard A."/>
            <person name="Berges H."/>
            <person name="Blanchet N."/>
            <person name="Boniface M.C."/>
            <person name="Brunel D."/>
            <person name="Catrice O."/>
            <person name="Chaidir N."/>
            <person name="Claudel C."/>
            <person name="Donnadieu C."/>
            <person name="Faraut T."/>
            <person name="Fievet G."/>
            <person name="Helmstetter N."/>
            <person name="King M."/>
            <person name="Knapp S.J."/>
            <person name="Lai Z."/>
            <person name="Le Paslier M.C."/>
            <person name="Lippi Y."/>
            <person name="Lorenzon L."/>
            <person name="Mandel J.R."/>
            <person name="Marage G."/>
            <person name="Marchand G."/>
            <person name="Marquand E."/>
            <person name="Bret-Mestries E."/>
            <person name="Morien E."/>
            <person name="Nambeesan S."/>
            <person name="Nguyen T."/>
            <person name="Pegot-Espagnet P."/>
            <person name="Pouilly N."/>
            <person name="Raftis F."/>
            <person name="Sallet E."/>
            <person name="Schiex T."/>
            <person name="Thomas J."/>
            <person name="Vandecasteele C."/>
            <person name="Vares D."/>
            <person name="Vear F."/>
            <person name="Vautrin S."/>
            <person name="Crespi M."/>
            <person name="Mangin B."/>
            <person name="Burke J.M."/>
            <person name="Salse J."/>
            <person name="Munos S."/>
            <person name="Vincourt P."/>
            <person name="Rieseberg L.H."/>
            <person name="Langlade N.B."/>
        </authorList>
    </citation>
    <scope>NUCLEOTIDE SEQUENCE [LARGE SCALE GENOMIC DNA]</scope>
    <source>
        <strain evidence="10">cv. SF193</strain>
        <tissue evidence="8">Leaves</tissue>
    </source>
</reference>
<dbReference type="InParanoid" id="A0A251RQW9"/>
<evidence type="ECO:0000256" key="2">
    <source>
        <dbReference type="ARBA" id="ARBA00022692"/>
    </source>
</evidence>
<keyword evidence="5 7" id="KW-0472">Membrane</keyword>
<dbReference type="GO" id="GO:0006629">
    <property type="term" value="P:lipid metabolic process"/>
    <property type="evidence" value="ECO:0007669"/>
    <property type="project" value="UniProtKB-KW"/>
</dbReference>
<protein>
    <submittedName>
        <fullName evidence="8">Plasmalogen synthase</fullName>
        <ecNumber evidence="8">2.3.1.25</ecNumber>
    </submittedName>
</protein>
<keyword evidence="4" id="KW-0443">Lipid metabolism</keyword>
<keyword evidence="6 8" id="KW-0012">Acyltransferase</keyword>
<dbReference type="EC" id="2.3.1.25" evidence="8"/>
<organism evidence="9 10">
    <name type="scientific">Helianthus annuus</name>
    <name type="common">Common sunflower</name>
    <dbReference type="NCBI Taxonomy" id="4232"/>
    <lineage>
        <taxon>Eukaryota</taxon>
        <taxon>Viridiplantae</taxon>
        <taxon>Streptophyta</taxon>
        <taxon>Embryophyta</taxon>
        <taxon>Tracheophyta</taxon>
        <taxon>Spermatophyta</taxon>
        <taxon>Magnoliopsida</taxon>
        <taxon>eudicotyledons</taxon>
        <taxon>Gunneridae</taxon>
        <taxon>Pentapetalae</taxon>
        <taxon>asterids</taxon>
        <taxon>campanulids</taxon>
        <taxon>Asterales</taxon>
        <taxon>Asteraceae</taxon>
        <taxon>Asteroideae</taxon>
        <taxon>Heliantheae alliance</taxon>
        <taxon>Heliantheae</taxon>
        <taxon>Helianthus</taxon>
    </lineage>
</organism>
<keyword evidence="2 7" id="KW-0812">Transmembrane</keyword>
<sequence length="133" mass="15262">MGCGELPWTEKVLLGFAVVTLLSLRVVLATTVLVLYYLICRICTLFVVPNREEEDGQKDYAHVGGWRRSVLYWLGRVLSRVMLFVFGFYWIQESCRGLNQFGTVSFDKSMMYNGIDCQTWVCRIAVAMLGCRL</sequence>
<dbReference type="PANTHER" id="PTHR23063:SF54">
    <property type="entry name" value="LYSOPHOSPHOLIPID ACYLTRANSFERASE LPEAT1"/>
    <property type="match status" value="1"/>
</dbReference>
<evidence type="ECO:0000313" key="10">
    <source>
        <dbReference type="Proteomes" id="UP000215914"/>
    </source>
</evidence>
<dbReference type="AlphaFoldDB" id="A0A251RQW9"/>
<keyword evidence="3 7" id="KW-1133">Transmembrane helix</keyword>
<dbReference type="EMBL" id="CM007906">
    <property type="protein sequence ID" value="OTF86697.1"/>
    <property type="molecule type" value="Genomic_DNA"/>
</dbReference>
<accession>A0A251RQW9</accession>